<dbReference type="NCBIfam" id="TIGR01458">
    <property type="entry name" value="HAD-SF-IIA-hyp3"/>
    <property type="match status" value="1"/>
</dbReference>
<keyword evidence="13" id="KW-1185">Reference proteome</keyword>
<dbReference type="GO" id="GO:0004427">
    <property type="term" value="F:inorganic diphosphate phosphatase activity"/>
    <property type="evidence" value="ECO:0007669"/>
    <property type="project" value="UniProtKB-EC"/>
</dbReference>
<sequence>MKPIRGVLLDLSGVLYVGDAPLAGALEALTRLQASGLPVRYITNTTRSPRREIHRMLSTMGFRIPEQEIFTAPGAVRAALERDGLKPLLLIHPGLAPEFQDLVTDTPDAVVLGDAGEAFSYDNLNRAFRLLMDGAPLLAMGSNRYFREQDGLSLDIGPFLRALEYAAGVQGTVLGKPSAEFFHAAVADMGLEPDEVLMVGDDAEADVQGALDADIQACLVRTGKYRPGDEDHIDTHRARIADDLAALVADLLA</sequence>
<dbReference type="eggNOG" id="COG0647">
    <property type="taxonomic scope" value="Bacteria"/>
</dbReference>
<dbReference type="InterPro" id="IPR006357">
    <property type="entry name" value="HAD-SF_hydro_IIA"/>
</dbReference>
<evidence type="ECO:0000256" key="4">
    <source>
        <dbReference type="ARBA" id="ARBA00012146"/>
    </source>
</evidence>
<dbReference type="GO" id="GO:0005829">
    <property type="term" value="C:cytosol"/>
    <property type="evidence" value="ECO:0007669"/>
    <property type="project" value="TreeGrafter"/>
</dbReference>
<accession>B8GU99</accession>
<evidence type="ECO:0000256" key="9">
    <source>
        <dbReference type="ARBA" id="ARBA00037258"/>
    </source>
</evidence>
<organism evidence="12 13">
    <name type="scientific">Thioalkalivibrio sulfidiphilus (strain HL-EbGR7)</name>
    <dbReference type="NCBI Taxonomy" id="396588"/>
    <lineage>
        <taxon>Bacteria</taxon>
        <taxon>Pseudomonadati</taxon>
        <taxon>Pseudomonadota</taxon>
        <taxon>Gammaproteobacteria</taxon>
        <taxon>Chromatiales</taxon>
        <taxon>Ectothiorhodospiraceae</taxon>
        <taxon>Thioalkalivibrio</taxon>
    </lineage>
</organism>
<keyword evidence="5" id="KW-0963">Cytoplasm</keyword>
<keyword evidence="7 12" id="KW-0378">Hydrolase</keyword>
<dbReference type="HOGENOM" id="CLU_043473_4_0_6"/>
<dbReference type="GO" id="GO:0046872">
    <property type="term" value="F:metal ion binding"/>
    <property type="evidence" value="ECO:0007669"/>
    <property type="project" value="UniProtKB-KW"/>
</dbReference>
<proteinExistence type="inferred from homology"/>
<evidence type="ECO:0000256" key="11">
    <source>
        <dbReference type="ARBA" id="ARBA00047820"/>
    </source>
</evidence>
<comment type="catalytic activity">
    <reaction evidence="11">
        <text>diphosphate + H2O = 2 phosphate + H(+)</text>
        <dbReference type="Rhea" id="RHEA:24576"/>
        <dbReference type="ChEBI" id="CHEBI:15377"/>
        <dbReference type="ChEBI" id="CHEBI:15378"/>
        <dbReference type="ChEBI" id="CHEBI:33019"/>
        <dbReference type="ChEBI" id="CHEBI:43474"/>
        <dbReference type="EC" id="3.6.1.1"/>
    </reaction>
</comment>
<evidence type="ECO:0000256" key="10">
    <source>
        <dbReference type="ARBA" id="ARBA00039357"/>
    </source>
</evidence>
<comment type="cofactor">
    <cofactor evidence="1">
        <name>Mg(2+)</name>
        <dbReference type="ChEBI" id="CHEBI:18420"/>
    </cofactor>
</comment>
<dbReference type="FunFam" id="3.40.50.1000:FF:000051">
    <property type="entry name" value="Phospholysine phosphohistidine inorganic pyrophosphate phosphatase"/>
    <property type="match status" value="1"/>
</dbReference>
<comment type="function">
    <text evidence="9">Phosphatase that hydrolyzes imidodiphosphate, 3-phosphohistidine and 6-phospholysine. Has broad substrate specificity and can also hydrolyze inorganic diphosphate, but with lower efficiency.</text>
</comment>
<gene>
    <name evidence="12" type="ordered locus">Tgr7_0283</name>
</gene>
<evidence type="ECO:0000256" key="1">
    <source>
        <dbReference type="ARBA" id="ARBA00001946"/>
    </source>
</evidence>
<dbReference type="OrthoDB" id="148966at2"/>
<evidence type="ECO:0000256" key="2">
    <source>
        <dbReference type="ARBA" id="ARBA00004496"/>
    </source>
</evidence>
<keyword evidence="8" id="KW-0460">Magnesium</keyword>
<dbReference type="STRING" id="396588.Tgr7_0283"/>
<dbReference type="NCBIfam" id="TIGR01549">
    <property type="entry name" value="HAD-SF-IA-v1"/>
    <property type="match status" value="1"/>
</dbReference>
<dbReference type="PANTHER" id="PTHR19288">
    <property type="entry name" value="4-NITROPHENYLPHOSPHATASE-RELATED"/>
    <property type="match status" value="1"/>
</dbReference>
<dbReference type="AlphaFoldDB" id="B8GU99"/>
<dbReference type="KEGG" id="tgr:Tgr7_0283"/>
<dbReference type="InterPro" id="IPR006439">
    <property type="entry name" value="HAD-SF_hydro_IA"/>
</dbReference>
<dbReference type="Pfam" id="PF13242">
    <property type="entry name" value="Hydrolase_like"/>
    <property type="match status" value="1"/>
</dbReference>
<dbReference type="EC" id="3.6.1.1" evidence="4"/>
<evidence type="ECO:0000256" key="7">
    <source>
        <dbReference type="ARBA" id="ARBA00022801"/>
    </source>
</evidence>
<comment type="similarity">
    <text evidence="3">Belongs to the HAD-like hydrolase superfamily.</text>
</comment>
<dbReference type="Gene3D" id="3.40.50.1000">
    <property type="entry name" value="HAD superfamily/HAD-like"/>
    <property type="match status" value="2"/>
</dbReference>
<evidence type="ECO:0000256" key="6">
    <source>
        <dbReference type="ARBA" id="ARBA00022723"/>
    </source>
</evidence>
<reference evidence="12 13" key="1">
    <citation type="journal article" date="2011" name="Stand. Genomic Sci.">
        <title>Complete genome sequence of 'Thioalkalivibrio sulfidophilus' HL-EbGr7.</title>
        <authorList>
            <person name="Muyzer G."/>
            <person name="Sorokin D.Y."/>
            <person name="Mavromatis K."/>
            <person name="Lapidus A."/>
            <person name="Clum A."/>
            <person name="Ivanova N."/>
            <person name="Pati A."/>
            <person name="d'Haeseleer P."/>
            <person name="Woyke T."/>
            <person name="Kyrpides N.C."/>
        </authorList>
    </citation>
    <scope>NUCLEOTIDE SEQUENCE [LARGE SCALE GENOMIC DNA]</scope>
    <source>
        <strain evidence="12 13">HL-EbGR7</strain>
    </source>
</reference>
<dbReference type="InterPro" id="IPR036412">
    <property type="entry name" value="HAD-like_sf"/>
</dbReference>
<keyword evidence="6" id="KW-0479">Metal-binding</keyword>
<name>B8GU99_THISH</name>
<dbReference type="NCBIfam" id="TIGR01460">
    <property type="entry name" value="HAD-SF-IIA"/>
    <property type="match status" value="1"/>
</dbReference>
<evidence type="ECO:0000313" key="12">
    <source>
        <dbReference type="EMBL" id="ACL71382.1"/>
    </source>
</evidence>
<dbReference type="SUPFAM" id="SSF56784">
    <property type="entry name" value="HAD-like"/>
    <property type="match status" value="1"/>
</dbReference>
<comment type="subcellular location">
    <subcellularLocation>
        <location evidence="2">Cytoplasm</location>
    </subcellularLocation>
</comment>
<dbReference type="Pfam" id="PF13344">
    <property type="entry name" value="Hydrolase_6"/>
    <property type="match status" value="1"/>
</dbReference>
<dbReference type="GO" id="GO:0016791">
    <property type="term" value="F:phosphatase activity"/>
    <property type="evidence" value="ECO:0007669"/>
    <property type="project" value="InterPro"/>
</dbReference>
<dbReference type="PANTHER" id="PTHR19288:SF44">
    <property type="entry name" value="PHOSPHOLYSINE PHOSPHOHISTIDINE INORGANIC PYROPHOSPHATE PHOSPHATASE"/>
    <property type="match status" value="1"/>
</dbReference>
<evidence type="ECO:0000256" key="3">
    <source>
        <dbReference type="ARBA" id="ARBA00007958"/>
    </source>
</evidence>
<evidence type="ECO:0000313" key="13">
    <source>
        <dbReference type="Proteomes" id="UP000002383"/>
    </source>
</evidence>
<dbReference type="InterPro" id="IPR006355">
    <property type="entry name" value="LHPP/HDHD2"/>
</dbReference>
<dbReference type="InterPro" id="IPR023214">
    <property type="entry name" value="HAD_sf"/>
</dbReference>
<dbReference type="Proteomes" id="UP000002383">
    <property type="component" value="Chromosome"/>
</dbReference>
<protein>
    <recommendedName>
        <fullName evidence="10">Phospholysine phosphohistidine inorganic pyrophosphate phosphatase</fullName>
        <ecNumber evidence="4">3.6.1.1</ecNumber>
    </recommendedName>
</protein>
<evidence type="ECO:0000256" key="8">
    <source>
        <dbReference type="ARBA" id="ARBA00022842"/>
    </source>
</evidence>
<dbReference type="EMBL" id="CP001339">
    <property type="protein sequence ID" value="ACL71382.1"/>
    <property type="molecule type" value="Genomic_DNA"/>
</dbReference>
<evidence type="ECO:0000256" key="5">
    <source>
        <dbReference type="ARBA" id="ARBA00022490"/>
    </source>
</evidence>
<dbReference type="RefSeq" id="WP_012636871.1">
    <property type="nucleotide sequence ID" value="NC_011901.1"/>
</dbReference>